<comment type="subcellular location">
    <subcellularLocation>
        <location evidence="9">Cell inner membrane</location>
        <topology evidence="9">Multi-pass membrane protein</topology>
    </subcellularLocation>
    <subcellularLocation>
        <location evidence="1">Cell membrane</location>
        <topology evidence="1">Multi-pass membrane protein</topology>
    </subcellularLocation>
</comment>
<dbReference type="InterPro" id="IPR005672">
    <property type="entry name" value="Phosphate_PstA"/>
</dbReference>
<dbReference type="GO" id="GO:0035435">
    <property type="term" value="P:phosphate ion transmembrane transport"/>
    <property type="evidence" value="ECO:0007669"/>
    <property type="project" value="InterPro"/>
</dbReference>
<dbReference type="EMBL" id="CP021425">
    <property type="protein sequence ID" value="ARU54606.1"/>
    <property type="molecule type" value="Genomic_DNA"/>
</dbReference>
<comment type="similarity">
    <text evidence="2 9">Belongs to the binding-protein-dependent transport system permease family. CysTW subfamily.</text>
</comment>
<dbReference type="GO" id="GO:0005886">
    <property type="term" value="C:plasma membrane"/>
    <property type="evidence" value="ECO:0007669"/>
    <property type="project" value="UniProtKB-SubCell"/>
</dbReference>
<feature type="transmembrane region" description="Helical" evidence="9">
    <location>
        <begin position="131"/>
        <end position="151"/>
    </location>
</feature>
<gene>
    <name evidence="11" type="ORF">OLMES_0503</name>
</gene>
<keyword evidence="7 9" id="KW-1133">Transmembrane helix</keyword>
<evidence type="ECO:0000256" key="2">
    <source>
        <dbReference type="ARBA" id="ARBA00007069"/>
    </source>
</evidence>
<evidence type="ECO:0000256" key="1">
    <source>
        <dbReference type="ARBA" id="ARBA00004651"/>
    </source>
</evidence>
<evidence type="ECO:0000256" key="7">
    <source>
        <dbReference type="ARBA" id="ARBA00022989"/>
    </source>
</evidence>
<dbReference type="Gene3D" id="1.10.3720.10">
    <property type="entry name" value="MetI-like"/>
    <property type="match status" value="1"/>
</dbReference>
<dbReference type="Pfam" id="PF00528">
    <property type="entry name" value="BPD_transp_1"/>
    <property type="match status" value="1"/>
</dbReference>
<protein>
    <recommendedName>
        <fullName evidence="3 9">Phosphate transport system permease protein PstA</fullName>
    </recommendedName>
</protein>
<dbReference type="InterPro" id="IPR000515">
    <property type="entry name" value="MetI-like"/>
</dbReference>
<evidence type="ECO:0000256" key="5">
    <source>
        <dbReference type="ARBA" id="ARBA00022475"/>
    </source>
</evidence>
<evidence type="ECO:0000256" key="9">
    <source>
        <dbReference type="RuleBase" id="RU363043"/>
    </source>
</evidence>
<dbReference type="Proteomes" id="UP000196027">
    <property type="component" value="Chromosome"/>
</dbReference>
<dbReference type="RefSeq" id="WP_232465248.1">
    <property type="nucleotide sequence ID" value="NZ_CP021425.1"/>
</dbReference>
<feature type="transmembrane region" description="Helical" evidence="9">
    <location>
        <begin position="108"/>
        <end position="125"/>
    </location>
</feature>
<feature type="transmembrane region" description="Helical" evidence="9">
    <location>
        <begin position="183"/>
        <end position="205"/>
    </location>
</feature>
<dbReference type="KEGG" id="ome:OLMES_0503"/>
<feature type="domain" description="ABC transmembrane type-1" evidence="10">
    <location>
        <begin position="63"/>
        <end position="267"/>
    </location>
</feature>
<dbReference type="PANTHER" id="PTHR43470">
    <property type="entry name" value="PHOSPHATE TRANSPORT SYSTEM PERMEASE PROTEIN PSTA-RELATED"/>
    <property type="match status" value="1"/>
</dbReference>
<evidence type="ECO:0000256" key="8">
    <source>
        <dbReference type="ARBA" id="ARBA00023136"/>
    </source>
</evidence>
<evidence type="ECO:0000259" key="10">
    <source>
        <dbReference type="PROSITE" id="PS50928"/>
    </source>
</evidence>
<keyword evidence="5 9" id="KW-1003">Cell membrane</keyword>
<feature type="transmembrane region" description="Helical" evidence="9">
    <location>
        <begin position="12"/>
        <end position="31"/>
    </location>
</feature>
<evidence type="ECO:0000256" key="6">
    <source>
        <dbReference type="ARBA" id="ARBA00022692"/>
    </source>
</evidence>
<keyword evidence="4" id="KW-0813">Transport</keyword>
<feature type="transmembrane region" description="Helical" evidence="9">
    <location>
        <begin position="249"/>
        <end position="267"/>
    </location>
</feature>
<accession>A0A1Y0I495</accession>
<keyword evidence="8 9" id="KW-0472">Membrane</keyword>
<organism evidence="11 12">
    <name type="scientific">Oleiphilus messinensis</name>
    <dbReference type="NCBI Taxonomy" id="141451"/>
    <lineage>
        <taxon>Bacteria</taxon>
        <taxon>Pseudomonadati</taxon>
        <taxon>Pseudomonadota</taxon>
        <taxon>Gammaproteobacteria</taxon>
        <taxon>Oceanospirillales</taxon>
        <taxon>Oleiphilaceae</taxon>
        <taxon>Oleiphilus</taxon>
    </lineage>
</organism>
<reference evidence="11 12" key="1">
    <citation type="submission" date="2017-05" db="EMBL/GenBank/DDBJ databases">
        <title>Genomic insights into alkan degradation activity of Oleiphilus messinensis.</title>
        <authorList>
            <person name="Kozyavkin S.A."/>
            <person name="Slesarev A.I."/>
            <person name="Golyshin P.N."/>
            <person name="Korzhenkov A."/>
            <person name="Golyshina O.N."/>
            <person name="Toshchakov S.V."/>
        </authorList>
    </citation>
    <scope>NUCLEOTIDE SEQUENCE [LARGE SCALE GENOMIC DNA]</scope>
    <source>
        <strain evidence="11 12">ME102</strain>
    </source>
</reference>
<proteinExistence type="inferred from homology"/>
<dbReference type="GO" id="GO:0005315">
    <property type="term" value="F:phosphate transmembrane transporter activity"/>
    <property type="evidence" value="ECO:0007669"/>
    <property type="project" value="InterPro"/>
</dbReference>
<evidence type="ECO:0000256" key="4">
    <source>
        <dbReference type="ARBA" id="ARBA00022448"/>
    </source>
</evidence>
<dbReference type="AlphaFoldDB" id="A0A1Y0I495"/>
<name>A0A1Y0I495_9GAMM</name>
<keyword evidence="6 9" id="KW-0812">Transmembrane</keyword>
<dbReference type="CDD" id="cd06261">
    <property type="entry name" value="TM_PBP2"/>
    <property type="match status" value="1"/>
</dbReference>
<dbReference type="InterPro" id="IPR035906">
    <property type="entry name" value="MetI-like_sf"/>
</dbReference>
<keyword evidence="12" id="KW-1185">Reference proteome</keyword>
<evidence type="ECO:0000256" key="3">
    <source>
        <dbReference type="ARBA" id="ARBA00016864"/>
    </source>
</evidence>
<feature type="transmembrane region" description="Helical" evidence="9">
    <location>
        <begin position="59"/>
        <end position="88"/>
    </location>
</feature>
<dbReference type="SUPFAM" id="SSF161098">
    <property type="entry name" value="MetI-like"/>
    <property type="match status" value="1"/>
</dbReference>
<dbReference type="NCBIfam" id="TIGR00974">
    <property type="entry name" value="3a0107s02c"/>
    <property type="match status" value="1"/>
</dbReference>
<dbReference type="PANTHER" id="PTHR43470:SF3">
    <property type="entry name" value="PHOSPHATE TRANSPORT SYSTEM PERMEASE PROTEIN PSTA-RELATED"/>
    <property type="match status" value="1"/>
</dbReference>
<evidence type="ECO:0000313" key="12">
    <source>
        <dbReference type="Proteomes" id="UP000196027"/>
    </source>
</evidence>
<evidence type="ECO:0000313" key="11">
    <source>
        <dbReference type="EMBL" id="ARU54606.1"/>
    </source>
</evidence>
<sequence length="287" mass="30848">MNTARVYDRCATVVLWVTAVAFLLLPGWIMLEMVSTGWNHLDFEFLFSSPVDSGRQGGIAPIVVSTGLILICCMAAVLPVGLGCALYLSEKVEMETKLAFRTRQALDVLSGVPSIVYGLFGYVFFAQVLQLGFSILSGGLTLACMVLPLFIRLSEQALRSVPYRYRQAANALNLSQFAYVRKIALPVAAQGIASAFIVATGRALAETAVLIFTAGYVARYPGSIMDSGRSLSVHIYDLAMNVPGGSEPAAATALVLIALLIAINWLARRLASGFPVARLPLKRLLGR</sequence>
<dbReference type="PROSITE" id="PS50928">
    <property type="entry name" value="ABC_TM1"/>
    <property type="match status" value="1"/>
</dbReference>